<dbReference type="RefSeq" id="WP_257313593.1">
    <property type="nucleotide sequence ID" value="NZ_JANFDG010000004.1"/>
</dbReference>
<evidence type="ECO:0000259" key="2">
    <source>
        <dbReference type="Pfam" id="PF14667"/>
    </source>
</evidence>
<dbReference type="Gene3D" id="3.40.50.720">
    <property type="entry name" value="NAD(P)-binding Rossmann-like Domain"/>
    <property type="match status" value="1"/>
</dbReference>
<gene>
    <name evidence="3" type="ORF">ACFOHH_11280</name>
</gene>
<protein>
    <submittedName>
        <fullName evidence="3">NAD-dependent epimerase/dehydratase family protein</fullName>
    </submittedName>
</protein>
<dbReference type="Gene3D" id="2.60.120.10">
    <property type="entry name" value="Jelly Rolls"/>
    <property type="match status" value="1"/>
</dbReference>
<name>A0ABV7DGS3_9HYPH</name>
<evidence type="ECO:0000313" key="4">
    <source>
        <dbReference type="Proteomes" id="UP001595377"/>
    </source>
</evidence>
<keyword evidence="4" id="KW-1185">Reference proteome</keyword>
<dbReference type="SUPFAM" id="SSF51182">
    <property type="entry name" value="RmlC-like cupins"/>
    <property type="match status" value="1"/>
</dbReference>
<dbReference type="Proteomes" id="UP001595377">
    <property type="component" value="Unassembled WGS sequence"/>
</dbReference>
<dbReference type="InterPro" id="IPR014710">
    <property type="entry name" value="RmlC-like_jellyroll"/>
</dbReference>
<dbReference type="SUPFAM" id="SSF51735">
    <property type="entry name" value="NAD(P)-binding Rossmann-fold domains"/>
    <property type="match status" value="1"/>
</dbReference>
<dbReference type="InterPro" id="IPR029303">
    <property type="entry name" value="CapF_C"/>
</dbReference>
<dbReference type="InterPro" id="IPR001509">
    <property type="entry name" value="Epimerase_deHydtase"/>
</dbReference>
<evidence type="ECO:0000259" key="1">
    <source>
        <dbReference type="Pfam" id="PF01370"/>
    </source>
</evidence>
<dbReference type="InterPro" id="IPR036291">
    <property type="entry name" value="NAD(P)-bd_dom_sf"/>
</dbReference>
<dbReference type="InterPro" id="IPR011051">
    <property type="entry name" value="RmlC_Cupin_sf"/>
</dbReference>
<proteinExistence type="predicted"/>
<dbReference type="Pfam" id="PF14667">
    <property type="entry name" value="Polysacc_synt_C"/>
    <property type="match status" value="1"/>
</dbReference>
<feature type="domain" description="NAD-dependent epimerase/dehydratase" evidence="1">
    <location>
        <begin position="3"/>
        <end position="195"/>
    </location>
</feature>
<dbReference type="PANTHER" id="PTHR43245">
    <property type="entry name" value="BIFUNCTIONAL POLYMYXIN RESISTANCE PROTEIN ARNA"/>
    <property type="match status" value="1"/>
</dbReference>
<dbReference type="EMBL" id="JBHRSP010000017">
    <property type="protein sequence ID" value="MFC3073683.1"/>
    <property type="molecule type" value="Genomic_DNA"/>
</dbReference>
<dbReference type="InterPro" id="IPR050177">
    <property type="entry name" value="Lipid_A_modif_metabolic_enz"/>
</dbReference>
<sequence length="374" mass="39819">MRIVVTGAAGLLGRHAAVRLHAQNRAALFRGEAPPFALVRLDHAGFSDPAGLRRAVEGADAVLHFAGVNRGPDEAVEAANPAIAEALVSACRAAGAAPHIVYANSVHAVADTPYGRGKRRAGEILAAAGLAHTDLVLPHVFGEGARPDYNNVTATFIDRVIRGETPKVNRDGRVDLLHAGAAAQAAIDAATEKRTGTLRPPARPTAVPELLETLRAFHAAYAANVFPDLADPFALSLFNSYRAALHPHGFPRPLALNSDRRGTLFEAVKGGGGGQTFLSWTEPGVTRGNHFHLSKVERFLVLEGEAAIRIRPALGRTVTEYRVEGGTPAAVDMPTLHTHSIENTGTRPLLTLFWTHDLFDPARPDTYADPVLEP</sequence>
<accession>A0ABV7DGS3</accession>
<feature type="domain" description="Capsular polysaccharide assembling protein CapF C-terminal" evidence="2">
    <location>
        <begin position="257"/>
        <end position="367"/>
    </location>
</feature>
<comment type="caution">
    <text evidence="3">The sequence shown here is derived from an EMBL/GenBank/DDBJ whole genome shotgun (WGS) entry which is preliminary data.</text>
</comment>
<dbReference type="Pfam" id="PF01370">
    <property type="entry name" value="Epimerase"/>
    <property type="match status" value="1"/>
</dbReference>
<evidence type="ECO:0000313" key="3">
    <source>
        <dbReference type="EMBL" id="MFC3073683.1"/>
    </source>
</evidence>
<reference evidence="4" key="1">
    <citation type="journal article" date="2019" name="Int. J. Syst. Evol. Microbiol.">
        <title>The Global Catalogue of Microorganisms (GCM) 10K type strain sequencing project: providing services to taxonomists for standard genome sequencing and annotation.</title>
        <authorList>
            <consortium name="The Broad Institute Genomics Platform"/>
            <consortium name="The Broad Institute Genome Sequencing Center for Infectious Disease"/>
            <person name="Wu L."/>
            <person name="Ma J."/>
        </authorList>
    </citation>
    <scope>NUCLEOTIDE SEQUENCE [LARGE SCALE GENOMIC DNA]</scope>
    <source>
        <strain evidence="4">KCTC 52677</strain>
    </source>
</reference>
<organism evidence="3 4">
    <name type="scientific">Shinella pollutisoli</name>
    <dbReference type="NCBI Taxonomy" id="2250594"/>
    <lineage>
        <taxon>Bacteria</taxon>
        <taxon>Pseudomonadati</taxon>
        <taxon>Pseudomonadota</taxon>
        <taxon>Alphaproteobacteria</taxon>
        <taxon>Hyphomicrobiales</taxon>
        <taxon>Rhizobiaceae</taxon>
        <taxon>Shinella</taxon>
    </lineage>
</organism>